<dbReference type="EMBL" id="CAJHNH020000614">
    <property type="protein sequence ID" value="CAG5118837.1"/>
    <property type="molecule type" value="Genomic_DNA"/>
</dbReference>
<dbReference type="Pfam" id="PF02784">
    <property type="entry name" value="Orn_Arg_deC_N"/>
    <property type="match status" value="1"/>
</dbReference>
<dbReference type="InterPro" id="IPR000183">
    <property type="entry name" value="Orn/DAP/Arg_de-COase"/>
</dbReference>
<feature type="domain" description="Orn/DAP/Arg decarboxylase 2 N-terminal" evidence="9">
    <location>
        <begin position="47"/>
        <end position="282"/>
    </location>
</feature>
<keyword evidence="4" id="KW-0456">Lyase</keyword>
<keyword evidence="3 6" id="KW-0663">Pyridoxal phosphate</keyword>
<dbReference type="AlphaFoldDB" id="A0A8S3YNR2"/>
<evidence type="ECO:0000259" key="9">
    <source>
        <dbReference type="Pfam" id="PF02784"/>
    </source>
</evidence>
<dbReference type="GO" id="GO:0005737">
    <property type="term" value="C:cytoplasm"/>
    <property type="evidence" value="ECO:0007669"/>
    <property type="project" value="TreeGrafter"/>
</dbReference>
<dbReference type="InterPro" id="IPR009006">
    <property type="entry name" value="Ala_racemase/Decarboxylase_C"/>
</dbReference>
<dbReference type="PANTHER" id="PTHR11482">
    <property type="entry name" value="ARGININE/DIAMINOPIMELATE/ORNITHINE DECARBOXYLASE"/>
    <property type="match status" value="1"/>
</dbReference>
<dbReference type="PRINTS" id="PR01182">
    <property type="entry name" value="ORNDCRBXLASE"/>
</dbReference>
<dbReference type="CDD" id="cd00622">
    <property type="entry name" value="PLPDE_III_ODC"/>
    <property type="match status" value="1"/>
</dbReference>
<dbReference type="SUPFAM" id="SSF51419">
    <property type="entry name" value="PLP-binding barrel"/>
    <property type="match status" value="1"/>
</dbReference>
<sequence>MCKGNGDYHNLELYEGDVLPLESFLLKKVDMLESQNDNRPFFLVDLAELYRMLEQWRRHLPRVELFYALKCNPHPIVSRCLADAGVGFDCASKMEIEQILNLGVHPSRIIYANPYKPSGYLTYAAANNVDLMTFDSAHELTKIKKHYPNARLVLRIWTRNGPIMIHNLSKKFGCHTREVRAILAQAAKMNLNVVGVSFHVGGPVTSPDYYATAIEQAHRAFNIGLSLGLNMEIIDIGGGFPGKYNGYVTFEEVAESVNKSLDRYFPASEAVRIIAEPGHYFVTAAFTLTVSIIGKRIVSKRDIDDGCKKDHFKEHNSDETSNEEAKDESLIYMYVLDQGTCGAFANVTYDDADIQLKLLQNSNLKTSIVWGPTCATFDCVVAKRQLSEMEVGQRLYIPNMGAYSLSLATGFNGIELPLVFPVCSRYYCATVPLIFEQLLFSKVCLTPTAPKTHIKGLLL</sequence>
<name>A0A8S3YNR2_9EUPU</name>
<dbReference type="PRINTS" id="PR01179">
    <property type="entry name" value="ODADCRBXLASE"/>
</dbReference>
<dbReference type="GO" id="GO:0033387">
    <property type="term" value="P:putrescine biosynthetic process from arginine, via ornithine"/>
    <property type="evidence" value="ECO:0007669"/>
    <property type="project" value="TreeGrafter"/>
</dbReference>
<accession>A0A8S3YNR2</accession>
<dbReference type="Gene3D" id="3.20.20.10">
    <property type="entry name" value="Alanine racemase"/>
    <property type="match status" value="1"/>
</dbReference>
<evidence type="ECO:0000256" key="1">
    <source>
        <dbReference type="ARBA" id="ARBA00001933"/>
    </source>
</evidence>
<dbReference type="GO" id="GO:0004586">
    <property type="term" value="F:ornithine decarboxylase activity"/>
    <property type="evidence" value="ECO:0007669"/>
    <property type="project" value="TreeGrafter"/>
</dbReference>
<evidence type="ECO:0000256" key="5">
    <source>
        <dbReference type="ARBA" id="ARBA00037173"/>
    </source>
</evidence>
<evidence type="ECO:0000256" key="3">
    <source>
        <dbReference type="ARBA" id="ARBA00022898"/>
    </source>
</evidence>
<feature type="domain" description="Orn/DAP/Arg decarboxylase 2 C-terminal" evidence="8">
    <location>
        <begin position="284"/>
        <end position="401"/>
    </location>
</feature>
<dbReference type="Proteomes" id="UP000678393">
    <property type="component" value="Unassembled WGS sequence"/>
</dbReference>
<proteinExistence type="inferred from homology"/>
<dbReference type="InterPro" id="IPR029066">
    <property type="entry name" value="PLP-binding_barrel"/>
</dbReference>
<dbReference type="Pfam" id="PF00278">
    <property type="entry name" value="Orn_DAP_Arg_deC"/>
    <property type="match status" value="1"/>
</dbReference>
<dbReference type="InterPro" id="IPR002433">
    <property type="entry name" value="Orn_de-COase"/>
</dbReference>
<organism evidence="10 11">
    <name type="scientific">Candidula unifasciata</name>
    <dbReference type="NCBI Taxonomy" id="100452"/>
    <lineage>
        <taxon>Eukaryota</taxon>
        <taxon>Metazoa</taxon>
        <taxon>Spiralia</taxon>
        <taxon>Lophotrochozoa</taxon>
        <taxon>Mollusca</taxon>
        <taxon>Gastropoda</taxon>
        <taxon>Heterobranchia</taxon>
        <taxon>Euthyneura</taxon>
        <taxon>Panpulmonata</taxon>
        <taxon>Eupulmonata</taxon>
        <taxon>Stylommatophora</taxon>
        <taxon>Helicina</taxon>
        <taxon>Helicoidea</taxon>
        <taxon>Geomitridae</taxon>
        <taxon>Candidula</taxon>
    </lineage>
</organism>
<protein>
    <recommendedName>
        <fullName evidence="12">Ornithine decarboxylase</fullName>
    </recommendedName>
</protein>
<evidence type="ECO:0000256" key="2">
    <source>
        <dbReference type="ARBA" id="ARBA00008872"/>
    </source>
</evidence>
<evidence type="ECO:0000259" key="8">
    <source>
        <dbReference type="Pfam" id="PF00278"/>
    </source>
</evidence>
<dbReference type="OrthoDB" id="6123980at2759"/>
<comment type="similarity">
    <text evidence="2 7">Belongs to the Orn/Lys/Arg decarboxylase class-II family.</text>
</comment>
<feature type="active site" description="Proton donor" evidence="6">
    <location>
        <position position="374"/>
    </location>
</feature>
<dbReference type="Gene3D" id="2.40.37.10">
    <property type="entry name" value="Lyase, Ornithine Decarboxylase, Chain A, domain 1"/>
    <property type="match status" value="1"/>
</dbReference>
<evidence type="ECO:0000313" key="10">
    <source>
        <dbReference type="EMBL" id="CAG5118837.1"/>
    </source>
</evidence>
<evidence type="ECO:0000256" key="4">
    <source>
        <dbReference type="ARBA" id="ARBA00023239"/>
    </source>
</evidence>
<evidence type="ECO:0000256" key="6">
    <source>
        <dbReference type="PIRSR" id="PIRSR600183-50"/>
    </source>
</evidence>
<evidence type="ECO:0000313" key="11">
    <source>
        <dbReference type="Proteomes" id="UP000678393"/>
    </source>
</evidence>
<comment type="function">
    <text evidence="5">Catalyzes the first and rate-limiting step of polyamine biosynthesis that converts ornithine into putrescine, which is the precursor for the polyamines, spermidine and spermine. Polyamines are essential for cell proliferation and are implicated in cellular processes, ranging from DNA replication to apoptosis.</text>
</comment>
<evidence type="ECO:0000256" key="7">
    <source>
        <dbReference type="RuleBase" id="RU003737"/>
    </source>
</evidence>
<dbReference type="PANTHER" id="PTHR11482:SF6">
    <property type="entry name" value="ORNITHINE DECARBOXYLASE 1-RELATED"/>
    <property type="match status" value="1"/>
</dbReference>
<feature type="modified residue" description="N6-(pyridoxal phosphate)lysine" evidence="6">
    <location>
        <position position="70"/>
    </location>
</feature>
<dbReference type="FunFam" id="3.20.20.10:FF:000005">
    <property type="entry name" value="Ornithine decarboxylase"/>
    <property type="match status" value="1"/>
</dbReference>
<comment type="cofactor">
    <cofactor evidence="1 6">
        <name>pyridoxal 5'-phosphate</name>
        <dbReference type="ChEBI" id="CHEBI:597326"/>
    </cofactor>
</comment>
<dbReference type="InterPro" id="IPR022644">
    <property type="entry name" value="De-COase2_N"/>
</dbReference>
<gene>
    <name evidence="10" type="ORF">CUNI_LOCUS4395</name>
</gene>
<dbReference type="InterPro" id="IPR022643">
    <property type="entry name" value="De-COase2_C"/>
</dbReference>
<comment type="caution">
    <text evidence="10">The sequence shown here is derived from an EMBL/GenBank/DDBJ whole genome shotgun (WGS) entry which is preliminary data.</text>
</comment>
<keyword evidence="11" id="KW-1185">Reference proteome</keyword>
<reference evidence="10" key="1">
    <citation type="submission" date="2021-04" db="EMBL/GenBank/DDBJ databases">
        <authorList>
            <consortium name="Molecular Ecology Group"/>
        </authorList>
    </citation>
    <scope>NUCLEOTIDE SEQUENCE</scope>
</reference>
<dbReference type="SUPFAM" id="SSF50621">
    <property type="entry name" value="Alanine racemase C-terminal domain-like"/>
    <property type="match status" value="1"/>
</dbReference>
<evidence type="ECO:0008006" key="12">
    <source>
        <dbReference type="Google" id="ProtNLM"/>
    </source>
</evidence>